<comment type="caution">
    <text evidence="1">The sequence shown here is derived from an EMBL/GenBank/DDBJ whole genome shotgun (WGS) entry which is preliminary data.</text>
</comment>
<dbReference type="AlphaFoldDB" id="A0A4C1V2Z8"/>
<protein>
    <submittedName>
        <fullName evidence="1">Uncharacterized protein</fullName>
    </submittedName>
</protein>
<organism evidence="1 2">
    <name type="scientific">Eumeta variegata</name>
    <name type="common">Bagworm moth</name>
    <name type="synonym">Eumeta japonica</name>
    <dbReference type="NCBI Taxonomy" id="151549"/>
    <lineage>
        <taxon>Eukaryota</taxon>
        <taxon>Metazoa</taxon>
        <taxon>Ecdysozoa</taxon>
        <taxon>Arthropoda</taxon>
        <taxon>Hexapoda</taxon>
        <taxon>Insecta</taxon>
        <taxon>Pterygota</taxon>
        <taxon>Neoptera</taxon>
        <taxon>Endopterygota</taxon>
        <taxon>Lepidoptera</taxon>
        <taxon>Glossata</taxon>
        <taxon>Ditrysia</taxon>
        <taxon>Tineoidea</taxon>
        <taxon>Psychidae</taxon>
        <taxon>Oiketicinae</taxon>
        <taxon>Eumeta</taxon>
    </lineage>
</organism>
<proteinExistence type="predicted"/>
<accession>A0A4C1V2Z8</accession>
<sequence length="150" mass="16894">MTDIKTTTIASVKLALSGLDVFAYGPLLQLKKGHRHHSFVRDQSKSSSASREGADGWSIPYKTLLELLDLTEVHAGPVRVGAPYDRRHRRGDTRLRAYTQCLIEPLPSSTSEMSLKLVMYTRDGRRAVSRGDTARFHYPTNLFSYKDLRG</sequence>
<evidence type="ECO:0000313" key="1">
    <source>
        <dbReference type="EMBL" id="GBP32632.1"/>
    </source>
</evidence>
<reference evidence="1 2" key="1">
    <citation type="journal article" date="2019" name="Commun. Biol.">
        <title>The bagworm genome reveals a unique fibroin gene that provides high tensile strength.</title>
        <authorList>
            <person name="Kono N."/>
            <person name="Nakamura H."/>
            <person name="Ohtoshi R."/>
            <person name="Tomita M."/>
            <person name="Numata K."/>
            <person name="Arakawa K."/>
        </authorList>
    </citation>
    <scope>NUCLEOTIDE SEQUENCE [LARGE SCALE GENOMIC DNA]</scope>
</reference>
<gene>
    <name evidence="1" type="ORF">EVAR_25993_1</name>
</gene>
<evidence type="ECO:0000313" key="2">
    <source>
        <dbReference type="Proteomes" id="UP000299102"/>
    </source>
</evidence>
<dbReference type="Proteomes" id="UP000299102">
    <property type="component" value="Unassembled WGS sequence"/>
</dbReference>
<name>A0A4C1V2Z8_EUMVA</name>
<dbReference type="EMBL" id="BGZK01000262">
    <property type="protein sequence ID" value="GBP32632.1"/>
    <property type="molecule type" value="Genomic_DNA"/>
</dbReference>
<keyword evidence="2" id="KW-1185">Reference proteome</keyword>